<proteinExistence type="predicted"/>
<dbReference type="PANTHER" id="PTHR34406:SF2">
    <property type="entry name" value="PERIPLASMIC PROTEIN"/>
    <property type="match status" value="1"/>
</dbReference>
<protein>
    <submittedName>
        <fullName evidence="2">Polyisoprenoid-binding protein YceI</fullName>
    </submittedName>
</protein>
<dbReference type="EMBL" id="FPBH01000033">
    <property type="protein sequence ID" value="SFU25135.1"/>
    <property type="molecule type" value="Genomic_DNA"/>
</dbReference>
<evidence type="ECO:0000313" key="3">
    <source>
        <dbReference type="Proteomes" id="UP000198844"/>
    </source>
</evidence>
<dbReference type="Pfam" id="PF04264">
    <property type="entry name" value="YceI"/>
    <property type="match status" value="1"/>
</dbReference>
<dbReference type="SMART" id="SM00867">
    <property type="entry name" value="YceI"/>
    <property type="match status" value="1"/>
</dbReference>
<accession>A0A1I7EMK0</accession>
<evidence type="ECO:0000313" key="2">
    <source>
        <dbReference type="EMBL" id="SFU25135.1"/>
    </source>
</evidence>
<name>A0A1I7EMK0_9BURK</name>
<dbReference type="SUPFAM" id="SSF101874">
    <property type="entry name" value="YceI-like"/>
    <property type="match status" value="1"/>
</dbReference>
<sequence>MTYAALSGRGCFPSSQEFRNHKEHELKTSLLIAVGALASSFSLGAFAAADTYQLDPTHTYPSFEADHFGGLSVWRGKFTKSSGTVTLDRAAKTGTVDVTVDPASVETGNTKLDEHLKTDAFFDVAKYSSVTYKGTDIKFDGDKPVQVVGSLTMHGVTKPLNLTIESFKCMQHPVLKREVCGVEASAHFNRSDYGMDFGAKYGFSMDTKLHIQAEGIKQ</sequence>
<dbReference type="InterPro" id="IPR007372">
    <property type="entry name" value="Lipid/polyisoprenoid-bd_YceI"/>
</dbReference>
<dbReference type="InterPro" id="IPR036761">
    <property type="entry name" value="TTHA0802/YceI-like_sf"/>
</dbReference>
<dbReference type="PANTHER" id="PTHR34406">
    <property type="entry name" value="PROTEIN YCEI"/>
    <property type="match status" value="1"/>
</dbReference>
<dbReference type="Proteomes" id="UP000198844">
    <property type="component" value="Unassembled WGS sequence"/>
</dbReference>
<dbReference type="Gene3D" id="2.40.128.110">
    <property type="entry name" value="Lipid/polyisoprenoid-binding, YceI-like"/>
    <property type="match status" value="1"/>
</dbReference>
<reference evidence="2 3" key="1">
    <citation type="submission" date="2016-10" db="EMBL/GenBank/DDBJ databases">
        <authorList>
            <person name="de Groot N.N."/>
        </authorList>
    </citation>
    <scope>NUCLEOTIDE SEQUENCE [LARGE SCALE GENOMIC DNA]</scope>
    <source>
        <strain evidence="2 3">LMG 27731</strain>
    </source>
</reference>
<gene>
    <name evidence="2" type="ORF">SAMN05192563_103312</name>
</gene>
<evidence type="ECO:0000259" key="1">
    <source>
        <dbReference type="SMART" id="SM00867"/>
    </source>
</evidence>
<dbReference type="AlphaFoldDB" id="A0A1I7EMK0"/>
<organism evidence="2 3">
    <name type="scientific">Paraburkholderia aspalathi</name>
    <dbReference type="NCBI Taxonomy" id="1324617"/>
    <lineage>
        <taxon>Bacteria</taxon>
        <taxon>Pseudomonadati</taxon>
        <taxon>Pseudomonadota</taxon>
        <taxon>Betaproteobacteria</taxon>
        <taxon>Burkholderiales</taxon>
        <taxon>Burkholderiaceae</taxon>
        <taxon>Paraburkholderia</taxon>
    </lineage>
</organism>
<feature type="domain" description="Lipid/polyisoprenoid-binding YceI-like" evidence="1">
    <location>
        <begin position="51"/>
        <end position="216"/>
    </location>
</feature>